<dbReference type="InterPro" id="IPR036388">
    <property type="entry name" value="WH-like_DNA-bd_sf"/>
</dbReference>
<proteinExistence type="predicted"/>
<dbReference type="Pfam" id="PF00027">
    <property type="entry name" value="cNMP_binding"/>
    <property type="match status" value="1"/>
</dbReference>
<dbReference type="InterPro" id="IPR012318">
    <property type="entry name" value="HTH_CRP"/>
</dbReference>
<keyword evidence="2" id="KW-0238">DNA-binding</keyword>
<keyword evidence="3" id="KW-0804">Transcription</keyword>
<dbReference type="InterPro" id="IPR050397">
    <property type="entry name" value="Env_Response_Regulators"/>
</dbReference>
<dbReference type="InterPro" id="IPR036390">
    <property type="entry name" value="WH_DNA-bd_sf"/>
</dbReference>
<evidence type="ECO:0000256" key="1">
    <source>
        <dbReference type="ARBA" id="ARBA00023015"/>
    </source>
</evidence>
<reference evidence="5 6" key="1">
    <citation type="submission" date="2018-03" db="EMBL/GenBank/DDBJ databases">
        <title>Genome sequencing of Ottowia sp.</title>
        <authorList>
            <person name="Kim S.-J."/>
            <person name="Heo J."/>
            <person name="Kwon S.-W."/>
        </authorList>
    </citation>
    <scope>NUCLEOTIDE SEQUENCE [LARGE SCALE GENOMIC DNA]</scope>
    <source>
        <strain evidence="5 6">KADR8-3</strain>
    </source>
</reference>
<evidence type="ECO:0000259" key="4">
    <source>
        <dbReference type="PROSITE" id="PS51063"/>
    </source>
</evidence>
<dbReference type="KEGG" id="otk:C6570_06610"/>
<keyword evidence="1" id="KW-0805">Transcription regulation</keyword>
<dbReference type="PROSITE" id="PS51063">
    <property type="entry name" value="HTH_CRP_2"/>
    <property type="match status" value="1"/>
</dbReference>
<dbReference type="SMART" id="SM00419">
    <property type="entry name" value="HTH_CRP"/>
    <property type="match status" value="1"/>
</dbReference>
<dbReference type="GO" id="GO:0003700">
    <property type="term" value="F:DNA-binding transcription factor activity"/>
    <property type="evidence" value="ECO:0007669"/>
    <property type="project" value="TreeGrafter"/>
</dbReference>
<keyword evidence="6" id="KW-1185">Reference proteome</keyword>
<dbReference type="Pfam" id="PF13545">
    <property type="entry name" value="HTH_Crp_2"/>
    <property type="match status" value="1"/>
</dbReference>
<dbReference type="GO" id="GO:0005829">
    <property type="term" value="C:cytosol"/>
    <property type="evidence" value="ECO:0007669"/>
    <property type="project" value="TreeGrafter"/>
</dbReference>
<evidence type="ECO:0000256" key="3">
    <source>
        <dbReference type="ARBA" id="ARBA00023163"/>
    </source>
</evidence>
<dbReference type="InterPro" id="IPR018490">
    <property type="entry name" value="cNMP-bd_dom_sf"/>
</dbReference>
<organism evidence="5 6">
    <name type="scientific">Ottowia oryzae</name>
    <dbReference type="NCBI Taxonomy" id="2109914"/>
    <lineage>
        <taxon>Bacteria</taxon>
        <taxon>Pseudomonadati</taxon>
        <taxon>Pseudomonadota</taxon>
        <taxon>Betaproteobacteria</taxon>
        <taxon>Burkholderiales</taxon>
        <taxon>Comamonadaceae</taxon>
        <taxon>Ottowia</taxon>
    </lineage>
</organism>
<name>A0A2S0MDJ3_9BURK</name>
<dbReference type="GO" id="GO:0003677">
    <property type="term" value="F:DNA binding"/>
    <property type="evidence" value="ECO:0007669"/>
    <property type="project" value="UniProtKB-KW"/>
</dbReference>
<dbReference type="InterPro" id="IPR000595">
    <property type="entry name" value="cNMP-bd_dom"/>
</dbReference>
<dbReference type="OrthoDB" id="7643467at2"/>
<dbReference type="Proteomes" id="UP000239709">
    <property type="component" value="Chromosome"/>
</dbReference>
<evidence type="ECO:0000256" key="2">
    <source>
        <dbReference type="ARBA" id="ARBA00023125"/>
    </source>
</evidence>
<protein>
    <submittedName>
        <fullName evidence="5">Crp/Fnr family transcriptional regulator</fullName>
    </submittedName>
</protein>
<dbReference type="SUPFAM" id="SSF46785">
    <property type="entry name" value="Winged helix' DNA-binding domain"/>
    <property type="match status" value="1"/>
</dbReference>
<dbReference type="EMBL" id="CP027666">
    <property type="protein sequence ID" value="AVO33959.1"/>
    <property type="molecule type" value="Genomic_DNA"/>
</dbReference>
<dbReference type="AlphaFoldDB" id="A0A2S0MDJ3"/>
<dbReference type="SUPFAM" id="SSF51206">
    <property type="entry name" value="cAMP-binding domain-like"/>
    <property type="match status" value="1"/>
</dbReference>
<evidence type="ECO:0000313" key="5">
    <source>
        <dbReference type="EMBL" id="AVO33959.1"/>
    </source>
</evidence>
<feature type="domain" description="HTH crp-type" evidence="4">
    <location>
        <begin position="157"/>
        <end position="232"/>
    </location>
</feature>
<dbReference type="PANTHER" id="PTHR24567:SF68">
    <property type="entry name" value="DNA-BINDING TRANSCRIPTIONAL DUAL REGULATOR CRP"/>
    <property type="match status" value="1"/>
</dbReference>
<gene>
    <name evidence="5" type="ORF">C6570_06610</name>
</gene>
<dbReference type="PANTHER" id="PTHR24567">
    <property type="entry name" value="CRP FAMILY TRANSCRIPTIONAL REGULATORY PROTEIN"/>
    <property type="match status" value="1"/>
</dbReference>
<sequence>MRTPTDLHPPGACTDCRLRQTAGVLPVSKAELVRIQDFRHGARTVRAGGTVIAELSDPRHLYTLYAGWAFRFKTLKDGRRQILNFLLPGDFIGLQAEFADAATHGVEALTDVHLCTFPKAGLWNLFHEHPKLGYAVTWLCASEEQLVDENLVNVGQRSATERIATLLIHLSRRAQRVGLTDADGSFVFPLTQQHIADALGLSLVHTNKTLRKLARLGLHELRDGRLRIVKADALAQLADYAARPLRPVPLI</sequence>
<dbReference type="Gene3D" id="1.10.10.10">
    <property type="entry name" value="Winged helix-like DNA-binding domain superfamily/Winged helix DNA-binding domain"/>
    <property type="match status" value="1"/>
</dbReference>
<dbReference type="CDD" id="cd00038">
    <property type="entry name" value="CAP_ED"/>
    <property type="match status" value="1"/>
</dbReference>
<dbReference type="InterPro" id="IPR014710">
    <property type="entry name" value="RmlC-like_jellyroll"/>
</dbReference>
<evidence type="ECO:0000313" key="6">
    <source>
        <dbReference type="Proteomes" id="UP000239709"/>
    </source>
</evidence>
<dbReference type="Gene3D" id="2.60.120.10">
    <property type="entry name" value="Jelly Rolls"/>
    <property type="match status" value="1"/>
</dbReference>
<dbReference type="RefSeq" id="WP_106702515.1">
    <property type="nucleotide sequence ID" value="NZ_CP027666.1"/>
</dbReference>
<accession>A0A2S0MDJ3</accession>